<dbReference type="EMBL" id="KZ678449">
    <property type="protein sequence ID" value="PSR84043.1"/>
    <property type="molecule type" value="Genomic_DNA"/>
</dbReference>
<dbReference type="AlphaFoldDB" id="A0A2T3A714"/>
<feature type="region of interest" description="Disordered" evidence="1">
    <location>
        <begin position="302"/>
        <end position="332"/>
    </location>
</feature>
<evidence type="ECO:0000256" key="1">
    <source>
        <dbReference type="SAM" id="MobiDB-lite"/>
    </source>
</evidence>
<sequence>MPWLSPTSSPDSSPRSMALYRLDPAMAPARVNGQSKASPSVTYIPSLIDGACGTMPNDCQRSLVQQLQLDLSNAIRLLPTLLRGAAVSPVDRLDLLQHTVLAFFEICVIVSAVPLLLSLPGALFGVWFACCCVLVVALGWQLNRNCANGEVIYAKAPSADGWTMGHDIDEERWFFAAGIGTSSKSLTKRTLPALARLFNRTIISVHAPTNGLPFDFLSALIQRSLSTMLPMRSSRALYAQIRTALLDSSAKRTVILAHNTGAITISHILRQLCADVPAANLSKLEIYTFGAAANNFTMPLGSSSSGGGGGGYDHHHHHQVDPKRTGGTNRDRQATHLPEVNTADHEHLRGSGRPHIEHFAFSTDPLARMGVLRSVQEDLEGRFCGSVFKLNCPSGAEYQHHHHHHHHQRHPSSEPQQQLQHRQRSSSRDGNYSRPLMSMADYLACLFPAASTSAACSEAASDSRLCKSILDEVLYVDRDLAEKREFAALAKEWASHRRSSGTRKGEKRLSWTGLGATANGMKGNMVGVMGLEMARKGCKECNGHRGSEVSWLARHVLSVSYVSGQFEYEMAGQKRVAGEVAEGRGHSTPASCGRASGRH</sequence>
<dbReference type="STRING" id="2025994.A0A2T3A714"/>
<keyword evidence="2" id="KW-0472">Membrane</keyword>
<feature type="compositionally biased region" description="Basic and acidic residues" evidence="1">
    <location>
        <begin position="319"/>
        <end position="332"/>
    </location>
</feature>
<keyword evidence="2" id="KW-0812">Transmembrane</keyword>
<reference evidence="3 4" key="1">
    <citation type="journal article" date="2018" name="Mycol. Prog.">
        <title>Coniella lustricola, a new species from submerged detritus.</title>
        <authorList>
            <person name="Raudabaugh D.B."/>
            <person name="Iturriaga T."/>
            <person name="Carver A."/>
            <person name="Mondo S."/>
            <person name="Pangilinan J."/>
            <person name="Lipzen A."/>
            <person name="He G."/>
            <person name="Amirebrahimi M."/>
            <person name="Grigoriev I.V."/>
            <person name="Miller A.N."/>
        </authorList>
    </citation>
    <scope>NUCLEOTIDE SEQUENCE [LARGE SCALE GENOMIC DNA]</scope>
    <source>
        <strain evidence="3 4">B22-T-1</strain>
    </source>
</reference>
<gene>
    <name evidence="3" type="ORF">BD289DRAFT_453506</name>
</gene>
<dbReference type="InParanoid" id="A0A2T3A714"/>
<evidence type="ECO:0000256" key="2">
    <source>
        <dbReference type="SAM" id="Phobius"/>
    </source>
</evidence>
<evidence type="ECO:0000313" key="4">
    <source>
        <dbReference type="Proteomes" id="UP000241462"/>
    </source>
</evidence>
<evidence type="ECO:0000313" key="3">
    <source>
        <dbReference type="EMBL" id="PSR84043.1"/>
    </source>
</evidence>
<dbReference type="Proteomes" id="UP000241462">
    <property type="component" value="Unassembled WGS sequence"/>
</dbReference>
<name>A0A2T3A714_9PEZI</name>
<feature type="transmembrane region" description="Helical" evidence="2">
    <location>
        <begin position="124"/>
        <end position="142"/>
    </location>
</feature>
<organism evidence="3 4">
    <name type="scientific">Coniella lustricola</name>
    <dbReference type="NCBI Taxonomy" id="2025994"/>
    <lineage>
        <taxon>Eukaryota</taxon>
        <taxon>Fungi</taxon>
        <taxon>Dikarya</taxon>
        <taxon>Ascomycota</taxon>
        <taxon>Pezizomycotina</taxon>
        <taxon>Sordariomycetes</taxon>
        <taxon>Sordariomycetidae</taxon>
        <taxon>Diaporthales</taxon>
        <taxon>Schizoparmaceae</taxon>
        <taxon>Coniella</taxon>
    </lineage>
</organism>
<feature type="region of interest" description="Disordered" evidence="1">
    <location>
        <begin position="579"/>
        <end position="599"/>
    </location>
</feature>
<feature type="compositionally biased region" description="Basic residues" evidence="1">
    <location>
        <begin position="400"/>
        <end position="410"/>
    </location>
</feature>
<dbReference type="OrthoDB" id="202545at2759"/>
<feature type="transmembrane region" description="Helical" evidence="2">
    <location>
        <begin position="95"/>
        <end position="117"/>
    </location>
</feature>
<feature type="region of interest" description="Disordered" evidence="1">
    <location>
        <begin position="397"/>
        <end position="432"/>
    </location>
</feature>
<accession>A0A2T3A714</accession>
<protein>
    <submittedName>
        <fullName evidence="3">Uncharacterized protein</fullName>
    </submittedName>
</protein>
<dbReference type="PANTHER" id="PTHR42044:SF2">
    <property type="entry name" value="DUF676 DOMAIN-CONTAINING PROTEIN"/>
    <property type="match status" value="1"/>
</dbReference>
<keyword evidence="2" id="KW-1133">Transmembrane helix</keyword>
<keyword evidence="4" id="KW-1185">Reference proteome</keyword>
<dbReference type="PANTHER" id="PTHR42044">
    <property type="entry name" value="DUF676 DOMAIN-CONTAINING PROTEIN-RELATED"/>
    <property type="match status" value="1"/>
</dbReference>
<proteinExistence type="predicted"/>